<dbReference type="PANTHER" id="PTHR24126:SF14">
    <property type="entry name" value="ANK_REP_REGION DOMAIN-CONTAINING PROTEIN"/>
    <property type="match status" value="1"/>
</dbReference>
<feature type="repeat" description="ANK" evidence="3">
    <location>
        <begin position="164"/>
        <end position="197"/>
    </location>
</feature>
<feature type="repeat" description="ANK" evidence="3">
    <location>
        <begin position="297"/>
        <end position="322"/>
    </location>
</feature>
<sequence>MSGSGVENTLPFRVKSGESFEDEQVSDDIYSDDEHSIYDASANANGQLARLPEDLIRKIAFFLEDYRSPADFCHYAALTPNNWTILKDECHKLALKVAEPTQEEFRKFLTETGGASRYDLWEELQESTDIGDRSKFTEAITNGWIHAVRSFLQHGVNVDTFSIFGNRPLTLAAACARAVEMSKLLLDHGADPHKADVLSNIFTPLYTAATMAQDELVHLLLDHGANLKEKGVVQAIWQVCKMDTIQRAMNMGADINEIDEAGNNMLHFAARNEDPEVLRLIFDLGFPLANINKQNKGGKTPLMKAVKIGNTENVLALLARGALPDIALANGTTALHVACSWDHAEIASLLVNAGGNIEAVDGALMRPIHHAAHISSIKMLRVVVENGADPSTTTRRKDTALHMLLSGLTEMSGKEYVAKIIEGVKILVAANANLTAQNDEGETPLDIAMQCGQYEIAHVLKTNDPQALDGKPPAGRNWREYLRGYVYNGQAA</sequence>
<feature type="repeat" description="ANK" evidence="3">
    <location>
        <begin position="261"/>
        <end position="293"/>
    </location>
</feature>
<dbReference type="Proteomes" id="UP000053095">
    <property type="component" value="Unassembled WGS sequence"/>
</dbReference>
<evidence type="ECO:0000256" key="2">
    <source>
        <dbReference type="ARBA" id="ARBA00023043"/>
    </source>
</evidence>
<gene>
    <name evidence="4" type="ORF">TCE0_018r05710</name>
</gene>
<organism evidence="4 5">
    <name type="scientific">Talaromyces pinophilus</name>
    <name type="common">Penicillium pinophilum</name>
    <dbReference type="NCBI Taxonomy" id="128442"/>
    <lineage>
        <taxon>Eukaryota</taxon>
        <taxon>Fungi</taxon>
        <taxon>Dikarya</taxon>
        <taxon>Ascomycota</taxon>
        <taxon>Pezizomycotina</taxon>
        <taxon>Eurotiomycetes</taxon>
        <taxon>Eurotiomycetidae</taxon>
        <taxon>Eurotiales</taxon>
        <taxon>Trichocomaceae</taxon>
        <taxon>Talaromyces</taxon>
        <taxon>Talaromyces sect. Talaromyces</taxon>
    </lineage>
</organism>
<dbReference type="PANTHER" id="PTHR24126">
    <property type="entry name" value="ANKYRIN REPEAT, PH AND SEC7 DOMAIN CONTAINING PROTEIN SECG-RELATED"/>
    <property type="match status" value="1"/>
</dbReference>
<keyword evidence="5" id="KW-1185">Reference proteome</keyword>
<feature type="repeat" description="ANK" evidence="3">
    <location>
        <begin position="200"/>
        <end position="232"/>
    </location>
</feature>
<name>A0A510NWE1_TALPI</name>
<dbReference type="InterPro" id="IPR002110">
    <property type="entry name" value="Ankyrin_rpt"/>
</dbReference>
<dbReference type="InterPro" id="IPR036770">
    <property type="entry name" value="Ankyrin_rpt-contain_sf"/>
</dbReference>
<dbReference type="Pfam" id="PF00023">
    <property type="entry name" value="Ank"/>
    <property type="match status" value="1"/>
</dbReference>
<dbReference type="EMBL" id="DF933814">
    <property type="protein sequence ID" value="GAM36545.1"/>
    <property type="molecule type" value="Genomic_DNA"/>
</dbReference>
<reference evidence="5" key="1">
    <citation type="journal article" date="2015" name="Genome Announc.">
        <title>Draft genome sequence of Talaromyces cellulolyticus strain Y-94, a source of lignocellulosic biomass-degrading enzymes.</title>
        <authorList>
            <person name="Fujii T."/>
            <person name="Koike H."/>
            <person name="Sawayama S."/>
            <person name="Yano S."/>
            <person name="Inoue H."/>
        </authorList>
    </citation>
    <scope>NUCLEOTIDE SEQUENCE [LARGE SCALE GENOMIC DNA]</scope>
    <source>
        <strain evidence="5">Y-94</strain>
    </source>
</reference>
<keyword evidence="1" id="KW-0677">Repeat</keyword>
<evidence type="ECO:0000313" key="5">
    <source>
        <dbReference type="Proteomes" id="UP000053095"/>
    </source>
</evidence>
<evidence type="ECO:0000313" key="4">
    <source>
        <dbReference type="EMBL" id="GAM36545.1"/>
    </source>
</evidence>
<evidence type="ECO:0000256" key="3">
    <source>
        <dbReference type="PROSITE-ProRule" id="PRU00023"/>
    </source>
</evidence>
<protein>
    <submittedName>
        <fullName evidence="4">Ankyrin repeat-containing protein</fullName>
    </submittedName>
</protein>
<dbReference type="Pfam" id="PF12796">
    <property type="entry name" value="Ank_2"/>
    <property type="match status" value="3"/>
</dbReference>
<dbReference type="AlphaFoldDB" id="A0A510NWE1"/>
<dbReference type="Gene3D" id="1.25.40.20">
    <property type="entry name" value="Ankyrin repeat-containing domain"/>
    <property type="match status" value="3"/>
</dbReference>
<dbReference type="SMART" id="SM00248">
    <property type="entry name" value="ANK"/>
    <property type="match status" value="8"/>
</dbReference>
<dbReference type="SUPFAM" id="SSF48403">
    <property type="entry name" value="Ankyrin repeat"/>
    <property type="match status" value="1"/>
</dbReference>
<feature type="repeat" description="ANK" evidence="3">
    <location>
        <begin position="330"/>
        <end position="362"/>
    </location>
</feature>
<dbReference type="PROSITE" id="PS50297">
    <property type="entry name" value="ANK_REP_REGION"/>
    <property type="match status" value="3"/>
</dbReference>
<accession>A0A510NWE1</accession>
<evidence type="ECO:0000256" key="1">
    <source>
        <dbReference type="ARBA" id="ARBA00022737"/>
    </source>
</evidence>
<dbReference type="PROSITE" id="PS50088">
    <property type="entry name" value="ANK_REPEAT"/>
    <property type="match status" value="5"/>
</dbReference>
<proteinExistence type="predicted"/>
<keyword evidence="2 3" id="KW-0040">ANK repeat</keyword>